<dbReference type="CDD" id="cd00093">
    <property type="entry name" value="HTH_XRE"/>
    <property type="match status" value="1"/>
</dbReference>
<proteinExistence type="predicted"/>
<dbReference type="RefSeq" id="WP_148598386.1">
    <property type="nucleotide sequence ID" value="NZ_CP042997.1"/>
</dbReference>
<accession>A0A5B9WEP5</accession>
<sequence>MPDEKDLSPLAAEMVRGMSEFCDAVESGEPVAKRYTIRTVTLDLTGTPYTADDVKRVRRALNASQSLLARFLGVSVKTVRAWEQGSRPVPTIAARYMNDILRNPEIWTRRVRPVEAGGGPAPKT</sequence>
<reference evidence="2 3" key="1">
    <citation type="submission" date="2019-08" db="EMBL/GenBank/DDBJ databases">
        <title>Deep-cultivation of Planctomycetes and their phenomic and genomic characterization uncovers novel biology.</title>
        <authorList>
            <person name="Wiegand S."/>
            <person name="Jogler M."/>
            <person name="Boedeker C."/>
            <person name="Pinto D."/>
            <person name="Vollmers J."/>
            <person name="Rivas-Marin E."/>
            <person name="Kohn T."/>
            <person name="Peeters S.H."/>
            <person name="Heuer A."/>
            <person name="Rast P."/>
            <person name="Oberbeckmann S."/>
            <person name="Bunk B."/>
            <person name="Jeske O."/>
            <person name="Meyerdierks A."/>
            <person name="Storesund J.E."/>
            <person name="Kallscheuer N."/>
            <person name="Luecker S."/>
            <person name="Lage O.M."/>
            <person name="Pohl T."/>
            <person name="Merkel B.J."/>
            <person name="Hornburger P."/>
            <person name="Mueller R.-W."/>
            <person name="Bruemmer F."/>
            <person name="Labrenz M."/>
            <person name="Spormann A.M."/>
            <person name="Op den Camp H."/>
            <person name="Overmann J."/>
            <person name="Amann R."/>
            <person name="Jetten M.S.M."/>
            <person name="Mascher T."/>
            <person name="Medema M.H."/>
            <person name="Devos D.P."/>
            <person name="Kaster A.-K."/>
            <person name="Ovreas L."/>
            <person name="Rohde M."/>
            <person name="Galperin M.Y."/>
            <person name="Jogler C."/>
        </authorList>
    </citation>
    <scope>NUCLEOTIDE SEQUENCE [LARGE SCALE GENOMIC DNA]</scope>
    <source>
        <strain evidence="2 3">OJF2</strain>
    </source>
</reference>
<dbReference type="Pfam" id="PF01381">
    <property type="entry name" value="HTH_3"/>
    <property type="match status" value="1"/>
</dbReference>
<dbReference type="KEGG" id="agv:OJF2_76290"/>
<name>A0A5B9WEP5_9BACT</name>
<dbReference type="OrthoDB" id="9813152at2"/>
<evidence type="ECO:0000313" key="3">
    <source>
        <dbReference type="Proteomes" id="UP000324233"/>
    </source>
</evidence>
<organism evidence="2 3">
    <name type="scientific">Aquisphaera giovannonii</name>
    <dbReference type="NCBI Taxonomy" id="406548"/>
    <lineage>
        <taxon>Bacteria</taxon>
        <taxon>Pseudomonadati</taxon>
        <taxon>Planctomycetota</taxon>
        <taxon>Planctomycetia</taxon>
        <taxon>Isosphaerales</taxon>
        <taxon>Isosphaeraceae</taxon>
        <taxon>Aquisphaera</taxon>
    </lineage>
</organism>
<keyword evidence="3" id="KW-1185">Reference proteome</keyword>
<evidence type="ECO:0000313" key="2">
    <source>
        <dbReference type="EMBL" id="QEH39017.1"/>
    </source>
</evidence>
<dbReference type="SUPFAM" id="SSF47413">
    <property type="entry name" value="lambda repressor-like DNA-binding domains"/>
    <property type="match status" value="1"/>
</dbReference>
<evidence type="ECO:0000259" key="1">
    <source>
        <dbReference type="PROSITE" id="PS50943"/>
    </source>
</evidence>
<dbReference type="Gene3D" id="1.10.260.40">
    <property type="entry name" value="lambda repressor-like DNA-binding domains"/>
    <property type="match status" value="1"/>
</dbReference>
<protein>
    <recommendedName>
        <fullName evidence="1">HTH cro/C1-type domain-containing protein</fullName>
    </recommendedName>
</protein>
<dbReference type="InterPro" id="IPR001387">
    <property type="entry name" value="Cro/C1-type_HTH"/>
</dbReference>
<dbReference type="Proteomes" id="UP000324233">
    <property type="component" value="Chromosome"/>
</dbReference>
<dbReference type="EMBL" id="CP042997">
    <property type="protein sequence ID" value="QEH39017.1"/>
    <property type="molecule type" value="Genomic_DNA"/>
</dbReference>
<dbReference type="PROSITE" id="PS50943">
    <property type="entry name" value="HTH_CROC1"/>
    <property type="match status" value="1"/>
</dbReference>
<dbReference type="AlphaFoldDB" id="A0A5B9WEP5"/>
<dbReference type="GO" id="GO:0003677">
    <property type="term" value="F:DNA binding"/>
    <property type="evidence" value="ECO:0007669"/>
    <property type="project" value="InterPro"/>
</dbReference>
<feature type="domain" description="HTH cro/C1-type" evidence="1">
    <location>
        <begin position="54"/>
        <end position="92"/>
    </location>
</feature>
<gene>
    <name evidence="2" type="ORF">OJF2_76290</name>
</gene>
<dbReference type="InterPro" id="IPR010982">
    <property type="entry name" value="Lambda_DNA-bd_dom_sf"/>
</dbReference>